<reference evidence="1 2" key="1">
    <citation type="submission" date="2014-04" db="EMBL/GenBank/DDBJ databases">
        <authorList>
            <consortium name="DOE Joint Genome Institute"/>
            <person name="Kuo A."/>
            <person name="Gay G."/>
            <person name="Dore J."/>
            <person name="Kohler A."/>
            <person name="Nagy L.G."/>
            <person name="Floudas D."/>
            <person name="Copeland A."/>
            <person name="Barry K.W."/>
            <person name="Cichocki N."/>
            <person name="Veneault-Fourrey C."/>
            <person name="LaButti K."/>
            <person name="Lindquist E.A."/>
            <person name="Lipzen A."/>
            <person name="Lundell T."/>
            <person name="Morin E."/>
            <person name="Murat C."/>
            <person name="Sun H."/>
            <person name="Tunlid A."/>
            <person name="Henrissat B."/>
            <person name="Grigoriev I.V."/>
            <person name="Hibbett D.S."/>
            <person name="Martin F."/>
            <person name="Nordberg H.P."/>
            <person name="Cantor M.N."/>
            <person name="Hua S.X."/>
        </authorList>
    </citation>
    <scope>NUCLEOTIDE SEQUENCE [LARGE SCALE GENOMIC DNA]</scope>
    <source>
        <strain evidence="2">h7</strain>
    </source>
</reference>
<dbReference type="HOGENOM" id="CLU_2542815_0_0_1"/>
<sequence length="83" mass="9460">MPSVQLRAHCCCWSTMEFSSLHFPQSLGHLHGPLGRDKRQVDRPTAHPQRFPGMLRSAIYTVLMSPGRAIWWYQMELTCGCTG</sequence>
<gene>
    <name evidence="1" type="ORF">M413DRAFT_173169</name>
</gene>
<name>A0A0C3BU37_HEBCY</name>
<keyword evidence="2" id="KW-1185">Reference proteome</keyword>
<protein>
    <submittedName>
        <fullName evidence="1">Uncharacterized protein</fullName>
    </submittedName>
</protein>
<organism evidence="1 2">
    <name type="scientific">Hebeloma cylindrosporum</name>
    <dbReference type="NCBI Taxonomy" id="76867"/>
    <lineage>
        <taxon>Eukaryota</taxon>
        <taxon>Fungi</taxon>
        <taxon>Dikarya</taxon>
        <taxon>Basidiomycota</taxon>
        <taxon>Agaricomycotina</taxon>
        <taxon>Agaricomycetes</taxon>
        <taxon>Agaricomycetidae</taxon>
        <taxon>Agaricales</taxon>
        <taxon>Agaricineae</taxon>
        <taxon>Hymenogastraceae</taxon>
        <taxon>Hebeloma</taxon>
    </lineage>
</organism>
<dbReference type="Proteomes" id="UP000053424">
    <property type="component" value="Unassembled WGS sequence"/>
</dbReference>
<evidence type="ECO:0000313" key="2">
    <source>
        <dbReference type="Proteomes" id="UP000053424"/>
    </source>
</evidence>
<dbReference type="EMBL" id="KN831783">
    <property type="protein sequence ID" value="KIM40175.1"/>
    <property type="molecule type" value="Genomic_DNA"/>
</dbReference>
<proteinExistence type="predicted"/>
<reference evidence="2" key="2">
    <citation type="submission" date="2015-01" db="EMBL/GenBank/DDBJ databases">
        <title>Evolutionary Origins and Diversification of the Mycorrhizal Mutualists.</title>
        <authorList>
            <consortium name="DOE Joint Genome Institute"/>
            <consortium name="Mycorrhizal Genomics Consortium"/>
            <person name="Kohler A."/>
            <person name="Kuo A."/>
            <person name="Nagy L.G."/>
            <person name="Floudas D."/>
            <person name="Copeland A."/>
            <person name="Barry K.W."/>
            <person name="Cichocki N."/>
            <person name="Veneault-Fourrey C."/>
            <person name="LaButti K."/>
            <person name="Lindquist E.A."/>
            <person name="Lipzen A."/>
            <person name="Lundell T."/>
            <person name="Morin E."/>
            <person name="Murat C."/>
            <person name="Riley R."/>
            <person name="Ohm R."/>
            <person name="Sun H."/>
            <person name="Tunlid A."/>
            <person name="Henrissat B."/>
            <person name="Grigoriev I.V."/>
            <person name="Hibbett D.S."/>
            <person name="Martin F."/>
        </authorList>
    </citation>
    <scope>NUCLEOTIDE SEQUENCE [LARGE SCALE GENOMIC DNA]</scope>
    <source>
        <strain evidence="2">h7</strain>
    </source>
</reference>
<accession>A0A0C3BU37</accession>
<dbReference type="AlphaFoldDB" id="A0A0C3BU37"/>
<evidence type="ECO:0000313" key="1">
    <source>
        <dbReference type="EMBL" id="KIM40175.1"/>
    </source>
</evidence>